<evidence type="ECO:0000313" key="5">
    <source>
        <dbReference type="Proteomes" id="UP000002216"/>
    </source>
</evidence>
<dbReference type="PANTHER" id="PTHR44591:SF21">
    <property type="entry name" value="TWO-COMPONENT RESPONSE REGULATOR"/>
    <property type="match status" value="1"/>
</dbReference>
<dbReference type="GO" id="GO:0000160">
    <property type="term" value="P:phosphorelay signal transduction system"/>
    <property type="evidence" value="ECO:0007669"/>
    <property type="project" value="InterPro"/>
</dbReference>
<keyword evidence="5" id="KW-1185">Reference proteome</keyword>
<dbReference type="SUPFAM" id="SSF52172">
    <property type="entry name" value="CheY-like"/>
    <property type="match status" value="1"/>
</dbReference>
<dbReference type="InterPro" id="IPR011006">
    <property type="entry name" value="CheY-like_superfamily"/>
</dbReference>
<keyword evidence="1 2" id="KW-0597">Phosphoprotein</keyword>
<gene>
    <name evidence="4" type="ordered locus">Dbac_2856</name>
</gene>
<evidence type="ECO:0000313" key="4">
    <source>
        <dbReference type="EMBL" id="ACU90931.1"/>
    </source>
</evidence>
<accession>C7LUL6</accession>
<protein>
    <submittedName>
        <fullName evidence="4">Response regulator receiver protein</fullName>
    </submittedName>
</protein>
<dbReference type="eggNOG" id="COG0745">
    <property type="taxonomic scope" value="Bacteria"/>
</dbReference>
<dbReference type="AlphaFoldDB" id="C7LUL6"/>
<dbReference type="Pfam" id="PF00072">
    <property type="entry name" value="Response_reg"/>
    <property type="match status" value="1"/>
</dbReference>
<dbReference type="Proteomes" id="UP000002216">
    <property type="component" value="Chromosome"/>
</dbReference>
<proteinExistence type="predicted"/>
<dbReference type="STRING" id="525897.Dbac_2856"/>
<evidence type="ECO:0000256" key="2">
    <source>
        <dbReference type="PROSITE-ProRule" id="PRU00169"/>
    </source>
</evidence>
<dbReference type="EMBL" id="CP001629">
    <property type="protein sequence ID" value="ACU90931.1"/>
    <property type="molecule type" value="Genomic_DNA"/>
</dbReference>
<feature type="domain" description="Response regulatory" evidence="3">
    <location>
        <begin position="6"/>
        <end position="124"/>
    </location>
</feature>
<reference evidence="4 5" key="1">
    <citation type="journal article" date="2009" name="Stand. Genomic Sci.">
        <title>Complete genome sequence of Desulfomicrobium baculatum type strain (X).</title>
        <authorList>
            <person name="Copeland A."/>
            <person name="Spring S."/>
            <person name="Goker M."/>
            <person name="Schneider S."/>
            <person name="Lapidus A."/>
            <person name="Del Rio T.G."/>
            <person name="Tice H."/>
            <person name="Cheng J.F."/>
            <person name="Chen F."/>
            <person name="Nolan M."/>
            <person name="Bruce D."/>
            <person name="Goodwin L."/>
            <person name="Pitluck S."/>
            <person name="Ivanova N."/>
            <person name="Mavrommatis K."/>
            <person name="Ovchinnikova G."/>
            <person name="Pati A."/>
            <person name="Chen A."/>
            <person name="Palaniappan K."/>
            <person name="Land M."/>
            <person name="Hauser L."/>
            <person name="Chang Y.J."/>
            <person name="Jeffries C.C."/>
            <person name="Meincke L."/>
            <person name="Sims D."/>
            <person name="Brettin T."/>
            <person name="Detter J.C."/>
            <person name="Han C."/>
            <person name="Chain P."/>
            <person name="Bristow J."/>
            <person name="Eisen J.A."/>
            <person name="Markowitz V."/>
            <person name="Hugenholtz P."/>
            <person name="Kyrpides N.C."/>
            <person name="Klenk H.P."/>
            <person name="Lucas S."/>
        </authorList>
    </citation>
    <scope>NUCLEOTIDE SEQUENCE [LARGE SCALE GENOMIC DNA]</scope>
    <source>
        <strain evidence="5">DSM 4028 / VKM B-1378 / X</strain>
    </source>
</reference>
<sequence>MNSAIPVLIVDDYPTMRHTIADVIRKFGFSKISFAEDGQMAWEMLQDHPFELLLLDWSMPRMTGLELLQRIRASEREFADIPVLAITAEAEERSIIEAVRHGVTDYIVKPFTPDTLERKLKDILARRAKGLSPAAKR</sequence>
<dbReference type="SMART" id="SM00448">
    <property type="entry name" value="REC"/>
    <property type="match status" value="1"/>
</dbReference>
<dbReference type="InterPro" id="IPR050595">
    <property type="entry name" value="Bact_response_regulator"/>
</dbReference>
<dbReference type="InterPro" id="IPR001789">
    <property type="entry name" value="Sig_transdc_resp-reg_receiver"/>
</dbReference>
<evidence type="ECO:0000259" key="3">
    <source>
        <dbReference type="PROSITE" id="PS50110"/>
    </source>
</evidence>
<dbReference type="RefSeq" id="WP_015775020.1">
    <property type="nucleotide sequence ID" value="NC_013173.1"/>
</dbReference>
<dbReference type="HOGENOM" id="CLU_000445_69_12_7"/>
<evidence type="ECO:0000256" key="1">
    <source>
        <dbReference type="ARBA" id="ARBA00022553"/>
    </source>
</evidence>
<organism evidence="4 5">
    <name type="scientific">Desulfomicrobium baculatum (strain DSM 4028 / VKM B-1378 / X)</name>
    <name type="common">Desulfovibrio baculatus</name>
    <dbReference type="NCBI Taxonomy" id="525897"/>
    <lineage>
        <taxon>Bacteria</taxon>
        <taxon>Pseudomonadati</taxon>
        <taxon>Thermodesulfobacteriota</taxon>
        <taxon>Desulfovibrionia</taxon>
        <taxon>Desulfovibrionales</taxon>
        <taxon>Desulfomicrobiaceae</taxon>
        <taxon>Desulfomicrobium</taxon>
    </lineage>
</organism>
<feature type="modified residue" description="4-aspartylphosphate" evidence="2">
    <location>
        <position position="56"/>
    </location>
</feature>
<dbReference type="Gene3D" id="3.40.50.2300">
    <property type="match status" value="1"/>
</dbReference>
<dbReference type="OrthoDB" id="9786548at2"/>
<dbReference type="PANTHER" id="PTHR44591">
    <property type="entry name" value="STRESS RESPONSE REGULATOR PROTEIN 1"/>
    <property type="match status" value="1"/>
</dbReference>
<name>C7LUL6_DESBD</name>
<dbReference type="PROSITE" id="PS50110">
    <property type="entry name" value="RESPONSE_REGULATORY"/>
    <property type="match status" value="1"/>
</dbReference>
<dbReference type="KEGG" id="dba:Dbac_2856"/>